<comment type="similarity">
    <text evidence="5">Belongs to the zinc-containing alcohol dehydrogenase family.</text>
</comment>
<dbReference type="PROSITE" id="PS00059">
    <property type="entry name" value="ADH_ZINC"/>
    <property type="match status" value="1"/>
</dbReference>
<feature type="domain" description="Alcohol dehydrogenase-like C-terminal" evidence="7">
    <location>
        <begin position="196"/>
        <end position="266"/>
    </location>
</feature>
<dbReference type="Pfam" id="PF08240">
    <property type="entry name" value="ADH_N"/>
    <property type="match status" value="1"/>
</dbReference>
<dbReference type="Proteomes" id="UP001596099">
    <property type="component" value="Unassembled WGS sequence"/>
</dbReference>
<evidence type="ECO:0000256" key="2">
    <source>
        <dbReference type="ARBA" id="ARBA00022723"/>
    </source>
</evidence>
<evidence type="ECO:0000259" key="7">
    <source>
        <dbReference type="Pfam" id="PF00107"/>
    </source>
</evidence>
<dbReference type="Gene3D" id="3.90.180.10">
    <property type="entry name" value="Medium-chain alcohol dehydrogenases, catalytic domain"/>
    <property type="match status" value="1"/>
</dbReference>
<dbReference type="Pfam" id="PF00107">
    <property type="entry name" value="ADH_zinc_N"/>
    <property type="match status" value="1"/>
</dbReference>
<dbReference type="GO" id="GO:0016616">
    <property type="term" value="F:oxidoreductase activity, acting on the CH-OH group of donors, NAD or NADP as acceptor"/>
    <property type="evidence" value="ECO:0007669"/>
    <property type="project" value="UniProtKB-ARBA"/>
</dbReference>
<dbReference type="InterPro" id="IPR013154">
    <property type="entry name" value="ADH-like_N"/>
</dbReference>
<feature type="region of interest" description="Disordered" evidence="6">
    <location>
        <begin position="264"/>
        <end position="285"/>
    </location>
</feature>
<dbReference type="EMBL" id="JBHSQH010000001">
    <property type="protein sequence ID" value="MFC5972930.1"/>
    <property type="molecule type" value="Genomic_DNA"/>
</dbReference>
<sequence length="389" mass="42103">MRALRWHDEGDVRVDDVPKPEIQEPTDAVIEITATAICGSDLHLYDGFMPGMEEGDIIGHEPMGEVVEVGSAVETLSEGDRVVVPFTISCGACWYCDQQLYSLCDESNPNAEMASESMGHSPAGLFGFSHMLGGYDGGQAEYLRVPYADVGPIKVDSGLPDEKVLFLSDIFPTGYMAAENADIENGDTVAVWGCGPVGQFAIQSAEMLGAERVVAIDRERERLDMAREHSDAEVIDFESEDVYDRLMDVTDGHGPDGCIDAVGAEAHGAGPSSVADSGQDGEEMQGDRPYVLQEAVRCCRKGGTLSVPGVYTGEMNGFPTGSLMNKGLTVNTGQTHVQRYLDPLLERIEDGDIDPSFVVTHQESLEKAPEMYETFRDKNDGCVKVMLNP</sequence>
<dbReference type="AlphaFoldDB" id="A0ABD5RS28"/>
<evidence type="ECO:0000256" key="1">
    <source>
        <dbReference type="ARBA" id="ARBA00001947"/>
    </source>
</evidence>
<evidence type="ECO:0000256" key="4">
    <source>
        <dbReference type="ARBA" id="ARBA00023002"/>
    </source>
</evidence>
<name>A0ABD5RS28_9EURY</name>
<protein>
    <submittedName>
        <fullName evidence="9">Zinc-dependent alcohol dehydrogenase</fullName>
        <ecNumber evidence="9">1.1.1.-</ecNumber>
    </submittedName>
</protein>
<gene>
    <name evidence="9" type="ORF">ACFPYI_16475</name>
</gene>
<dbReference type="InterPro" id="IPR002328">
    <property type="entry name" value="ADH_Zn_CS"/>
</dbReference>
<dbReference type="GO" id="GO:0030554">
    <property type="term" value="F:adenyl nucleotide binding"/>
    <property type="evidence" value="ECO:0007669"/>
    <property type="project" value="UniProtKB-ARBA"/>
</dbReference>
<dbReference type="InterPro" id="IPR036291">
    <property type="entry name" value="NAD(P)-bd_dom_sf"/>
</dbReference>
<dbReference type="EC" id="1.1.1.-" evidence="9"/>
<dbReference type="GO" id="GO:0046872">
    <property type="term" value="F:metal ion binding"/>
    <property type="evidence" value="ECO:0007669"/>
    <property type="project" value="UniProtKB-KW"/>
</dbReference>
<organism evidence="9 10">
    <name type="scientific">Halomarina salina</name>
    <dbReference type="NCBI Taxonomy" id="1872699"/>
    <lineage>
        <taxon>Archaea</taxon>
        <taxon>Methanobacteriati</taxon>
        <taxon>Methanobacteriota</taxon>
        <taxon>Stenosarchaea group</taxon>
        <taxon>Halobacteria</taxon>
        <taxon>Halobacteriales</taxon>
        <taxon>Natronomonadaceae</taxon>
        <taxon>Halomarina</taxon>
    </lineage>
</organism>
<reference evidence="9 10" key="1">
    <citation type="journal article" date="2019" name="Int. J. Syst. Evol. Microbiol.">
        <title>The Global Catalogue of Microorganisms (GCM) 10K type strain sequencing project: providing services to taxonomists for standard genome sequencing and annotation.</title>
        <authorList>
            <consortium name="The Broad Institute Genomics Platform"/>
            <consortium name="The Broad Institute Genome Sequencing Center for Infectious Disease"/>
            <person name="Wu L."/>
            <person name="Ma J."/>
        </authorList>
    </citation>
    <scope>NUCLEOTIDE SEQUENCE [LARGE SCALE GENOMIC DNA]</scope>
    <source>
        <strain evidence="9 10">CGMCC 1.12543</strain>
    </source>
</reference>
<accession>A0ABD5RS28</accession>
<evidence type="ECO:0000313" key="10">
    <source>
        <dbReference type="Proteomes" id="UP001596099"/>
    </source>
</evidence>
<keyword evidence="4 9" id="KW-0560">Oxidoreductase</keyword>
<dbReference type="PANTHER" id="PTHR42813:SF2">
    <property type="entry name" value="DEHYDROGENASE, ZINC-CONTAINING, PUTATIVE (AFU_ORTHOLOGUE AFUA_2G02810)-RELATED"/>
    <property type="match status" value="1"/>
</dbReference>
<feature type="domain" description="Alcohol dehydrogenase-like N-terminal" evidence="8">
    <location>
        <begin position="25"/>
        <end position="153"/>
    </location>
</feature>
<dbReference type="PANTHER" id="PTHR42813">
    <property type="entry name" value="ZINC-TYPE ALCOHOL DEHYDROGENASE-LIKE"/>
    <property type="match status" value="1"/>
</dbReference>
<dbReference type="GO" id="GO:0044281">
    <property type="term" value="P:small molecule metabolic process"/>
    <property type="evidence" value="ECO:0007669"/>
    <property type="project" value="UniProtKB-ARBA"/>
</dbReference>
<dbReference type="Gene3D" id="3.40.50.720">
    <property type="entry name" value="NAD(P)-binding Rossmann-like Domain"/>
    <property type="match status" value="1"/>
</dbReference>
<dbReference type="SUPFAM" id="SSF50129">
    <property type="entry name" value="GroES-like"/>
    <property type="match status" value="1"/>
</dbReference>
<comment type="caution">
    <text evidence="9">The sequence shown here is derived from an EMBL/GenBank/DDBJ whole genome shotgun (WGS) entry which is preliminary data.</text>
</comment>
<dbReference type="SUPFAM" id="SSF51735">
    <property type="entry name" value="NAD(P)-binding Rossmann-fold domains"/>
    <property type="match status" value="1"/>
</dbReference>
<dbReference type="RefSeq" id="WP_247416889.1">
    <property type="nucleotide sequence ID" value="NZ_JALLGW010000001.1"/>
</dbReference>
<keyword evidence="2 5" id="KW-0479">Metal-binding</keyword>
<proteinExistence type="inferred from homology"/>
<keyword evidence="3 5" id="KW-0862">Zinc</keyword>
<dbReference type="InterPro" id="IPR011032">
    <property type="entry name" value="GroES-like_sf"/>
</dbReference>
<evidence type="ECO:0000256" key="3">
    <source>
        <dbReference type="ARBA" id="ARBA00022833"/>
    </source>
</evidence>
<evidence type="ECO:0000313" key="9">
    <source>
        <dbReference type="EMBL" id="MFC5972930.1"/>
    </source>
</evidence>
<comment type="cofactor">
    <cofactor evidence="1 5">
        <name>Zn(2+)</name>
        <dbReference type="ChEBI" id="CHEBI:29105"/>
    </cofactor>
</comment>
<dbReference type="GO" id="GO:0043168">
    <property type="term" value="F:anion binding"/>
    <property type="evidence" value="ECO:0007669"/>
    <property type="project" value="UniProtKB-ARBA"/>
</dbReference>
<evidence type="ECO:0000256" key="6">
    <source>
        <dbReference type="SAM" id="MobiDB-lite"/>
    </source>
</evidence>
<dbReference type="CDD" id="cd08283">
    <property type="entry name" value="FDH_like_1"/>
    <property type="match status" value="1"/>
</dbReference>
<keyword evidence="10" id="KW-1185">Reference proteome</keyword>
<evidence type="ECO:0000259" key="8">
    <source>
        <dbReference type="Pfam" id="PF08240"/>
    </source>
</evidence>
<evidence type="ECO:0000256" key="5">
    <source>
        <dbReference type="RuleBase" id="RU361277"/>
    </source>
</evidence>
<dbReference type="InterPro" id="IPR013149">
    <property type="entry name" value="ADH-like_C"/>
</dbReference>